<reference evidence="1" key="1">
    <citation type="submission" date="2019-08" db="EMBL/GenBank/DDBJ databases">
        <authorList>
            <person name="Kucharzyk K."/>
            <person name="Murdoch R.W."/>
            <person name="Higgins S."/>
            <person name="Loffler F."/>
        </authorList>
    </citation>
    <scope>NUCLEOTIDE SEQUENCE</scope>
</reference>
<comment type="caution">
    <text evidence="1">The sequence shown here is derived from an EMBL/GenBank/DDBJ whole genome shotgun (WGS) entry which is preliminary data.</text>
</comment>
<evidence type="ECO:0008006" key="2">
    <source>
        <dbReference type="Google" id="ProtNLM"/>
    </source>
</evidence>
<accession>A0A645FWP6</accession>
<proteinExistence type="predicted"/>
<name>A0A645FWP6_9ZZZZ</name>
<evidence type="ECO:0000313" key="1">
    <source>
        <dbReference type="EMBL" id="MPN18917.1"/>
    </source>
</evidence>
<dbReference type="EMBL" id="VSSQ01066355">
    <property type="protein sequence ID" value="MPN18917.1"/>
    <property type="molecule type" value="Genomic_DNA"/>
</dbReference>
<dbReference type="AlphaFoldDB" id="A0A645FWP6"/>
<sequence>MSGATGIKSPKNDLNYVSVQNGFIKIDSPESQRIIISDVTGKIYVKENIEKGVSTFRLEKGQLYIVSIGGKYKKIIL</sequence>
<gene>
    <name evidence="1" type="ORF">SDC9_166282</name>
</gene>
<protein>
    <recommendedName>
        <fullName evidence="2">Secretion system C-terminal sorting domain-containing protein</fullName>
    </recommendedName>
</protein>
<organism evidence="1">
    <name type="scientific">bioreactor metagenome</name>
    <dbReference type="NCBI Taxonomy" id="1076179"/>
    <lineage>
        <taxon>unclassified sequences</taxon>
        <taxon>metagenomes</taxon>
        <taxon>ecological metagenomes</taxon>
    </lineage>
</organism>